<comment type="caution">
    <text evidence="3">The sequence shown here is derived from an EMBL/GenBank/DDBJ whole genome shotgun (WGS) entry which is preliminary data.</text>
</comment>
<dbReference type="InterPro" id="IPR024652">
    <property type="entry name" value="Trichodiene_synth"/>
</dbReference>
<sequence>MKLTSASASWPYFLRRKTGSSIAYAFMLFPKEVNVDATVYIQVADEMTLYIDLLNDVLSFYKEYLAGERKNYVYNRAAVTQRSIEDTLRDIAEEAIQANSRVTQVLESSGNMCAVNMWRKFVNGYFAFHFTLKRYHLHESVDVE</sequence>
<name>A0A8H4VIM1_9AGAR</name>
<reference evidence="3 4" key="1">
    <citation type="submission" date="2019-12" db="EMBL/GenBank/DDBJ databases">
        <authorList>
            <person name="Floudas D."/>
            <person name="Bentzer J."/>
            <person name="Ahren D."/>
            <person name="Johansson T."/>
            <person name="Persson P."/>
            <person name="Tunlid A."/>
        </authorList>
    </citation>
    <scope>NUCLEOTIDE SEQUENCE [LARGE SCALE GENOMIC DNA]</scope>
    <source>
        <strain evidence="3 4">CBS 102.39</strain>
    </source>
</reference>
<dbReference type="GO" id="GO:0016838">
    <property type="term" value="F:carbon-oxygen lyase activity, acting on phosphates"/>
    <property type="evidence" value="ECO:0007669"/>
    <property type="project" value="InterPro"/>
</dbReference>
<evidence type="ECO:0000256" key="1">
    <source>
        <dbReference type="ARBA" id="ARBA00007946"/>
    </source>
</evidence>
<evidence type="ECO:0000313" key="3">
    <source>
        <dbReference type="EMBL" id="KAF4611007.1"/>
    </source>
</evidence>
<keyword evidence="4" id="KW-1185">Reference proteome</keyword>
<accession>A0A8H4VIM1</accession>
<evidence type="ECO:0000313" key="4">
    <source>
        <dbReference type="Proteomes" id="UP000521872"/>
    </source>
</evidence>
<comment type="similarity">
    <text evidence="1">Belongs to the trichodiene synthase family.</text>
</comment>
<dbReference type="Gene3D" id="1.10.600.10">
    <property type="entry name" value="Farnesyl Diphosphate Synthase"/>
    <property type="match status" value="1"/>
</dbReference>
<dbReference type="SUPFAM" id="SSF48576">
    <property type="entry name" value="Terpenoid synthases"/>
    <property type="match status" value="1"/>
</dbReference>
<proteinExistence type="inferred from homology"/>
<dbReference type="Proteomes" id="UP000521872">
    <property type="component" value="Unassembled WGS sequence"/>
</dbReference>
<evidence type="ECO:0000256" key="2">
    <source>
        <dbReference type="ARBA" id="ARBA00023239"/>
    </source>
</evidence>
<dbReference type="InterPro" id="IPR008949">
    <property type="entry name" value="Isoprenoid_synthase_dom_sf"/>
</dbReference>
<protein>
    <recommendedName>
        <fullName evidence="5">Terpenoid synthase</fullName>
    </recommendedName>
</protein>
<dbReference type="Pfam" id="PF06330">
    <property type="entry name" value="TRI5"/>
    <property type="match status" value="1"/>
</dbReference>
<gene>
    <name evidence="3" type="ORF">D9613_006520</name>
</gene>
<evidence type="ECO:0008006" key="5">
    <source>
        <dbReference type="Google" id="ProtNLM"/>
    </source>
</evidence>
<dbReference type="AlphaFoldDB" id="A0A8H4VIM1"/>
<keyword evidence="2" id="KW-0456">Lyase</keyword>
<organism evidence="3 4">
    <name type="scientific">Agrocybe pediades</name>
    <dbReference type="NCBI Taxonomy" id="84607"/>
    <lineage>
        <taxon>Eukaryota</taxon>
        <taxon>Fungi</taxon>
        <taxon>Dikarya</taxon>
        <taxon>Basidiomycota</taxon>
        <taxon>Agaricomycotina</taxon>
        <taxon>Agaricomycetes</taxon>
        <taxon>Agaricomycetidae</taxon>
        <taxon>Agaricales</taxon>
        <taxon>Agaricineae</taxon>
        <taxon>Strophariaceae</taxon>
        <taxon>Agrocybe</taxon>
    </lineage>
</organism>
<dbReference type="EMBL" id="JAACJL010000058">
    <property type="protein sequence ID" value="KAF4611007.1"/>
    <property type="molecule type" value="Genomic_DNA"/>
</dbReference>